<dbReference type="Pfam" id="PF01979">
    <property type="entry name" value="Amidohydro_1"/>
    <property type="match status" value="1"/>
</dbReference>
<evidence type="ECO:0000256" key="2">
    <source>
        <dbReference type="ARBA" id="ARBA00022490"/>
    </source>
</evidence>
<dbReference type="InterPro" id="IPR011059">
    <property type="entry name" value="Metal-dep_hydrolase_composite"/>
</dbReference>
<dbReference type="PATRIC" id="fig|272560.51.peg.5581"/>
<dbReference type="Gene3D" id="2.30.40.10">
    <property type="entry name" value="Urease, subunit C, domain 1"/>
    <property type="match status" value="1"/>
</dbReference>
<dbReference type="PANTHER" id="PTHR43794">
    <property type="entry name" value="AMINOHYDROLASE SSNA-RELATED"/>
    <property type="match status" value="1"/>
</dbReference>
<evidence type="ECO:0000256" key="4">
    <source>
        <dbReference type="ARBA" id="ARBA00022801"/>
    </source>
</evidence>
<comment type="similarity">
    <text evidence="1">Belongs to the metallo-dependent hydrolases superfamily. ATZ/TRZ family.</text>
</comment>
<reference evidence="8 9" key="1">
    <citation type="journal article" date="2004" name="Proc. Natl. Acad. Sci. U.S.A.">
        <title>Genomic plasticity of the causative agent of melioidosis, Burkholderia pseudomallei.</title>
        <authorList>
            <person name="Holden M.T.G."/>
            <person name="Titball R.W."/>
            <person name="Peacock S.J."/>
            <person name="Cerdeno-Tarraga A.M."/>
            <person name="Atkins T."/>
            <person name="Crossman L.C."/>
            <person name="Pitt T."/>
            <person name="Churcher C."/>
            <person name="Mungall K."/>
            <person name="Bentley S.D."/>
            <person name="Sebaihia M."/>
            <person name="Thomson N.R."/>
            <person name="Bason N."/>
            <person name="Beacham I.R."/>
            <person name="Brooks K."/>
            <person name="Brown K.A."/>
            <person name="Brown N.F."/>
            <person name="Challis G.L."/>
            <person name="Cherevach I."/>
            <person name="Chillingworth T."/>
            <person name="Cronin A."/>
            <person name="Crosset B."/>
            <person name="Davis P."/>
            <person name="DeShazer D."/>
            <person name="Feltwell T."/>
            <person name="Fraser A."/>
            <person name="Hance Z."/>
            <person name="Hauser H."/>
            <person name="Holroyd S."/>
            <person name="Jagels K."/>
            <person name="Keith K.E."/>
            <person name="Maddison M."/>
            <person name="Moule S."/>
            <person name="Price C."/>
            <person name="Quail M.A."/>
            <person name="Rabbinowitsch E."/>
            <person name="Rutherford K."/>
            <person name="Sanders M."/>
            <person name="Simmonds M."/>
            <person name="Songsivilai S."/>
            <person name="Stevens K."/>
            <person name="Tumapa S."/>
            <person name="Vesaratchavest M."/>
            <person name="Whitehead S."/>
            <person name="Yeats C."/>
            <person name="Barrell B.G."/>
            <person name="Oyston P.C.F."/>
            <person name="Parkhill J."/>
        </authorList>
    </citation>
    <scope>NUCLEOTIDE SEQUENCE [LARGE SCALE GENOMIC DNA]</scope>
    <source>
        <strain evidence="8 9">K96243</strain>
    </source>
</reference>
<dbReference type="KEGG" id="bps:BPSS2047"/>
<dbReference type="Gene3D" id="3.20.20.140">
    <property type="entry name" value="Metal-dependent hydrolases"/>
    <property type="match status" value="1"/>
</dbReference>
<dbReference type="GO" id="GO:0016810">
    <property type="term" value="F:hydrolase activity, acting on carbon-nitrogen (but not peptide) bonds"/>
    <property type="evidence" value="ECO:0007669"/>
    <property type="project" value="InterPro"/>
</dbReference>
<feature type="domain" description="Amidohydrolase-related" evidence="6">
    <location>
        <begin position="60"/>
        <end position="414"/>
    </location>
</feature>
<proteinExistence type="inferred from homology"/>
<protein>
    <submittedName>
        <fullName evidence="8">Chrolohydrolase</fullName>
    </submittedName>
</protein>
<dbReference type="PANTHER" id="PTHR43794:SF11">
    <property type="entry name" value="AMIDOHYDROLASE-RELATED DOMAIN-CONTAINING PROTEIN"/>
    <property type="match status" value="1"/>
</dbReference>
<keyword evidence="4" id="KW-0378">Hydrolase</keyword>
<gene>
    <name evidence="8" type="ordered locus">BPSS2047</name>
</gene>
<evidence type="ECO:0000259" key="7">
    <source>
        <dbReference type="Pfam" id="PF22039"/>
    </source>
</evidence>
<keyword evidence="2" id="KW-0963">Cytoplasm</keyword>
<dbReference type="InterPro" id="IPR032466">
    <property type="entry name" value="Metal_Hydrolase"/>
</dbReference>
<dbReference type="SUPFAM" id="SSF51556">
    <property type="entry name" value="Metallo-dependent hydrolases"/>
    <property type="match status" value="1"/>
</dbReference>
<evidence type="ECO:0000313" key="9">
    <source>
        <dbReference type="Proteomes" id="UP000000605"/>
    </source>
</evidence>
<keyword evidence="9" id="KW-1185">Reference proteome</keyword>
<dbReference type="InterPro" id="IPR050287">
    <property type="entry name" value="MTA/SAH_deaminase"/>
</dbReference>
<evidence type="ECO:0000256" key="3">
    <source>
        <dbReference type="ARBA" id="ARBA00022723"/>
    </source>
</evidence>
<accession>Q63IM2</accession>
<dbReference type="eggNOG" id="COG0402">
    <property type="taxonomic scope" value="Bacteria"/>
</dbReference>
<dbReference type="InterPro" id="IPR006680">
    <property type="entry name" value="Amidohydro-rel"/>
</dbReference>
<dbReference type="SUPFAM" id="SSF51338">
    <property type="entry name" value="Composite domain of metallo-dependent hydrolases"/>
    <property type="match status" value="1"/>
</dbReference>
<keyword evidence="3" id="KW-0479">Metal-binding</keyword>
<evidence type="ECO:0000256" key="1">
    <source>
        <dbReference type="ARBA" id="ARBA00006745"/>
    </source>
</evidence>
<dbReference type="RefSeq" id="WP_004539274.1">
    <property type="nucleotide sequence ID" value="NC_006351.1"/>
</dbReference>
<dbReference type="Pfam" id="PF22039">
    <property type="entry name" value="HUTI_composite_bact"/>
    <property type="match status" value="1"/>
</dbReference>
<evidence type="ECO:0000256" key="5">
    <source>
        <dbReference type="ARBA" id="ARBA00022833"/>
    </source>
</evidence>
<dbReference type="Proteomes" id="UP000000605">
    <property type="component" value="Chromosome 2"/>
</dbReference>
<organism evidence="8 9">
    <name type="scientific">Burkholderia pseudomallei (strain K96243)</name>
    <dbReference type="NCBI Taxonomy" id="272560"/>
    <lineage>
        <taxon>Bacteria</taxon>
        <taxon>Pseudomonadati</taxon>
        <taxon>Pseudomonadota</taxon>
        <taxon>Betaproteobacteria</taxon>
        <taxon>Burkholderiales</taxon>
        <taxon>Burkholderiaceae</taxon>
        <taxon>Burkholderia</taxon>
        <taxon>pseudomallei group</taxon>
    </lineage>
</organism>
<sequence length="477" mass="50487">MGATTLITGGIVVCGDDAGTVITDGAVLVDGNCIADVGDTAAVATRHPAPDRILDAAGKIVAPGFVSSHNHLGFVLFRGMAEDVGATPTPTMFLPMRALVTTHERIVFARLGVLELLRGGVTTILAMEEDATAIAPVLVESGMRARIALMTNDVDVPSLLEGKTAFDPNLTRHALRQSEELIVQWPGGASERIGAMIGANMMLSCSDALLRGLGELAARHGVGVTCHVGLGDYEVELSHALYGKGPFALLRDVGFLESDCVAAHCHHVADDDLAILRKAKAAVAHCPVLSALRGAAAPVQRMIDEGLSVALGLDNYFADCFDAMRMYVSVARMRERDATLFRSRDALRAATLDAARALHMDDQIGSIEIGKKADIQLIDVTRPGIVPIIDPVGTLVYHAHAGDVSTVLIDGVVVLLDGRVIPIDEPTALEEGQRLGALAWHRFAAHYPEKLGVLQWTPDSIPNLSAAWRSTASGANH</sequence>
<dbReference type="AlphaFoldDB" id="Q63IM2"/>
<evidence type="ECO:0000259" key="6">
    <source>
        <dbReference type="Pfam" id="PF01979"/>
    </source>
</evidence>
<dbReference type="InterPro" id="IPR054418">
    <property type="entry name" value="MQNX/HUTI_composite_N"/>
</dbReference>
<feature type="domain" description="Aminodeoxyfutalosine deaminase/Imidazolonepropionase-like composite" evidence="7">
    <location>
        <begin position="25"/>
        <end position="49"/>
    </location>
</feature>
<dbReference type="EMBL" id="BX571966">
    <property type="protein sequence ID" value="CAH39525.1"/>
    <property type="molecule type" value="Genomic_DNA"/>
</dbReference>
<dbReference type="GO" id="GO:0046872">
    <property type="term" value="F:metal ion binding"/>
    <property type="evidence" value="ECO:0007669"/>
    <property type="project" value="UniProtKB-KW"/>
</dbReference>
<evidence type="ECO:0000313" key="8">
    <source>
        <dbReference type="EMBL" id="CAH39525.1"/>
    </source>
</evidence>
<keyword evidence="5" id="KW-0862">Zinc</keyword>
<name>Q63IM2_BURPS</name>
<dbReference type="STRING" id="272560.BPSS2047"/>